<protein>
    <submittedName>
        <fullName evidence="3">Uncharacterized protein</fullName>
    </submittedName>
</protein>
<evidence type="ECO:0000313" key="3">
    <source>
        <dbReference type="EMBL" id="KAK3013201.1"/>
    </source>
</evidence>
<evidence type="ECO:0000313" key="4">
    <source>
        <dbReference type="Proteomes" id="UP001188597"/>
    </source>
</evidence>
<dbReference type="EMBL" id="JAVXUP010001316">
    <property type="protein sequence ID" value="KAK3013201.1"/>
    <property type="molecule type" value="Genomic_DNA"/>
</dbReference>
<feature type="transmembrane region" description="Helical" evidence="2">
    <location>
        <begin position="118"/>
        <end position="149"/>
    </location>
</feature>
<keyword evidence="2" id="KW-1133">Transmembrane helix</keyword>
<dbReference type="PANTHER" id="PTHR35307:SF3">
    <property type="entry name" value="DUF4220 DOMAIN-CONTAINING PROTEIN"/>
    <property type="match status" value="1"/>
</dbReference>
<dbReference type="AlphaFoldDB" id="A0AA89AVP7"/>
<feature type="transmembrane region" description="Helical" evidence="2">
    <location>
        <begin position="20"/>
        <end position="40"/>
    </location>
</feature>
<proteinExistence type="predicted"/>
<name>A0AA89AVP7_9ASTE</name>
<dbReference type="PANTHER" id="PTHR35307">
    <property type="entry name" value="PROTEIN, PUTATIVE-RELATED"/>
    <property type="match status" value="1"/>
</dbReference>
<feature type="transmembrane region" description="Helical" evidence="2">
    <location>
        <begin position="155"/>
        <end position="180"/>
    </location>
</feature>
<gene>
    <name evidence="3" type="ORF">RJ639_010389</name>
</gene>
<keyword evidence="4" id="KW-1185">Reference proteome</keyword>
<feature type="transmembrane region" description="Helical" evidence="2">
    <location>
        <begin position="52"/>
        <end position="77"/>
    </location>
</feature>
<dbReference type="Proteomes" id="UP001188597">
    <property type="component" value="Unassembled WGS sequence"/>
</dbReference>
<feature type="transmembrane region" description="Helical" evidence="2">
    <location>
        <begin position="89"/>
        <end position="106"/>
    </location>
</feature>
<keyword evidence="2" id="KW-0472">Membrane</keyword>
<evidence type="ECO:0000256" key="1">
    <source>
        <dbReference type="SAM" id="MobiDB-lite"/>
    </source>
</evidence>
<organism evidence="3 4">
    <name type="scientific">Escallonia herrerae</name>
    <dbReference type="NCBI Taxonomy" id="1293975"/>
    <lineage>
        <taxon>Eukaryota</taxon>
        <taxon>Viridiplantae</taxon>
        <taxon>Streptophyta</taxon>
        <taxon>Embryophyta</taxon>
        <taxon>Tracheophyta</taxon>
        <taxon>Spermatophyta</taxon>
        <taxon>Magnoliopsida</taxon>
        <taxon>eudicotyledons</taxon>
        <taxon>Gunneridae</taxon>
        <taxon>Pentapetalae</taxon>
        <taxon>asterids</taxon>
        <taxon>campanulids</taxon>
        <taxon>Escalloniales</taxon>
        <taxon>Escalloniaceae</taxon>
        <taxon>Escallonia</taxon>
    </lineage>
</organism>
<keyword evidence="2" id="KW-0812">Transmembrane</keyword>
<sequence length="755" mass="85886">MGQLGCTVDGNLNDSKFSEPMPWIGIYVAAAAAVCAIAMAADAFHGFRYRKLWFPCNFFSLNATTLTLIAVAIKFLVDLNTSMPHQQDQLAKLSSAAFICTAMGNFMPSLGTMENKELFMNIVALGILVITAIVNICIQLGTGVIYVFWREHAVVMFLMLVLLAILTSSAIAVPATKCYLELKYSEKHKIAKEECWDRTDLTAIDRLREGLTKYWMMAYTCSPQFVMGRSATCTASGAFCLLSAVTLAEAMLRSYLMPWSFKFCRGHSDYKWSTTLVLLTQTIAVGVGTIAPAFRWFTAINFRCPKRAKKACSPEFKVEKYWIKELLDLKQHPLTFTLCGRQGRKLVHNTKNHLLDVCIGMQSGLVLMSKSVRLVSLYFVSRFRICYRCCRKLTWLFKCSNAVSTDDSMSESQRSWELDLSRFVMHLEGEEELVHLMMENNFDATDRWIQMGKKEQPKHLMQLLERFKSSKEYKGVSEFNSDEVASLDSEEHPNFWALPVVTLTSIAVALPNIDNHLIEQLKSSVHQGLKYVRVVEDNLDVKRDLIRIRKAAEVVWVGVDLYHKWQDVDLRKMAHQEKSPKEILEKLADTAKNTVMEFRKKKLGRCPLDIPTRWHDKILAANSMYRVCRTILLDYGNRDCESCEILFERLSFMISDILGACLANLERVIPMQCHRSTIEEREESVRHAILLLGRTEEMLKIIDSESLPDSDPDQRARIDDQRLLSKKKDTARLESASADSNGSPFSSPDLCISID</sequence>
<reference evidence="3" key="1">
    <citation type="submission" date="2022-12" db="EMBL/GenBank/DDBJ databases">
        <title>Draft genome assemblies for two species of Escallonia (Escalloniales).</title>
        <authorList>
            <person name="Chanderbali A."/>
            <person name="Dervinis C."/>
            <person name="Anghel I."/>
            <person name="Soltis D."/>
            <person name="Soltis P."/>
            <person name="Zapata F."/>
        </authorList>
    </citation>
    <scope>NUCLEOTIDE SEQUENCE</scope>
    <source>
        <strain evidence="3">UCBG64.0493</strain>
        <tissue evidence="3">Leaf</tissue>
    </source>
</reference>
<accession>A0AA89AVP7</accession>
<feature type="compositionally biased region" description="Polar residues" evidence="1">
    <location>
        <begin position="737"/>
        <end position="746"/>
    </location>
</feature>
<feature type="transmembrane region" description="Helical" evidence="2">
    <location>
        <begin position="276"/>
        <end position="297"/>
    </location>
</feature>
<feature type="region of interest" description="Disordered" evidence="1">
    <location>
        <begin position="729"/>
        <end position="755"/>
    </location>
</feature>
<comment type="caution">
    <text evidence="3">The sequence shown here is derived from an EMBL/GenBank/DDBJ whole genome shotgun (WGS) entry which is preliminary data.</text>
</comment>
<evidence type="ECO:0000256" key="2">
    <source>
        <dbReference type="SAM" id="Phobius"/>
    </source>
</evidence>